<dbReference type="GO" id="GO:0004672">
    <property type="term" value="F:protein kinase activity"/>
    <property type="evidence" value="ECO:0007669"/>
    <property type="project" value="InterPro"/>
</dbReference>
<dbReference type="OrthoDB" id="3231855at2759"/>
<dbReference type="Gene3D" id="1.10.510.10">
    <property type="entry name" value="Transferase(Phosphotransferase) domain 1"/>
    <property type="match status" value="1"/>
</dbReference>
<sequence length="312" mass="34000">YFKEAEEAYAAGDKDKARELREKAKGETAKMEEAQDKAAREVFDKVNKGKGIAAIDLHGQQVKPAMKLLEERLATLAAKHPDVKELSVITGAGNHSGKEGPKIKPAALEYCHSLGIVHSDVKRDNMLWDDQHNQGTLIDFGFSKDRHSPALLRESFHGTKDYMPPEHKNSPAGDMWSAGILLSKLIHSSRSSGSHDAWRTCPSLATAPPTGTLAHTREGEEGLQVNCSALAFVGEEEHACFNEAAHRLLRSLLAQDPRDRPSASQVLQHDWFKLLASESHTDAQELGHATSPLDRSSVALSFSTTSGVGRGT</sequence>
<dbReference type="PANTHER" id="PTHR47417:SF1">
    <property type="entry name" value="SMR DOMAIN-CONTAINING PROTEIN YPL199C"/>
    <property type="match status" value="1"/>
</dbReference>
<evidence type="ECO:0000313" key="4">
    <source>
        <dbReference type="EMBL" id="ELR13492.1"/>
    </source>
</evidence>
<reference evidence="4 5" key="1">
    <citation type="journal article" date="2013" name="Genome Biol.">
        <title>Genome of Acanthamoeba castellanii highlights extensive lateral gene transfer and early evolution of tyrosine kinase signaling.</title>
        <authorList>
            <person name="Clarke M."/>
            <person name="Lohan A.J."/>
            <person name="Liu B."/>
            <person name="Lagkouvardos I."/>
            <person name="Roy S."/>
            <person name="Zafar N."/>
            <person name="Bertelli C."/>
            <person name="Schilde C."/>
            <person name="Kianianmomeni A."/>
            <person name="Burglin T.R."/>
            <person name="Frech C."/>
            <person name="Turcotte B."/>
            <person name="Kopec K.O."/>
            <person name="Synnott J.M."/>
            <person name="Choo C."/>
            <person name="Paponov I."/>
            <person name="Finkler A."/>
            <person name="Soon Heng Tan C."/>
            <person name="Hutchins A.P."/>
            <person name="Weinmeier T."/>
            <person name="Rattei T."/>
            <person name="Chu J.S."/>
            <person name="Gimenez G."/>
            <person name="Irimia M."/>
            <person name="Rigden D.J."/>
            <person name="Fitzpatrick D.A."/>
            <person name="Lorenzo-Morales J."/>
            <person name="Bateman A."/>
            <person name="Chiu C.H."/>
            <person name="Tang P."/>
            <person name="Hegemann P."/>
            <person name="Fromm H."/>
            <person name="Raoult D."/>
            <person name="Greub G."/>
            <person name="Miranda-Saavedra D."/>
            <person name="Chen N."/>
            <person name="Nash P."/>
            <person name="Ginger M.L."/>
            <person name="Horn M."/>
            <person name="Schaap P."/>
            <person name="Caler L."/>
            <person name="Loftus B."/>
        </authorList>
    </citation>
    <scope>NUCLEOTIDE SEQUENCE [LARGE SCALE GENOMIC DNA]</scope>
    <source>
        <strain evidence="4 5">Neff</strain>
    </source>
</reference>
<dbReference type="GO" id="GO:0005524">
    <property type="term" value="F:ATP binding"/>
    <property type="evidence" value="ECO:0007669"/>
    <property type="project" value="InterPro"/>
</dbReference>
<dbReference type="InterPro" id="IPR000719">
    <property type="entry name" value="Prot_kinase_dom"/>
</dbReference>
<dbReference type="SUPFAM" id="SSF56112">
    <property type="entry name" value="Protein kinase-like (PK-like)"/>
    <property type="match status" value="1"/>
</dbReference>
<dbReference type="InterPro" id="IPR013899">
    <property type="entry name" value="DUF1771"/>
</dbReference>
<evidence type="ECO:0000313" key="5">
    <source>
        <dbReference type="Proteomes" id="UP000011083"/>
    </source>
</evidence>
<feature type="domain" description="Smr" evidence="3">
    <location>
        <begin position="55"/>
        <end position="111"/>
    </location>
</feature>
<dbReference type="STRING" id="1257118.L8GKD7"/>
<protein>
    <submittedName>
        <fullName evidence="4">Smr domain containing protein</fullName>
    </submittedName>
</protein>
<dbReference type="KEGG" id="acan:ACA1_246650"/>
<organism evidence="4 5">
    <name type="scientific">Acanthamoeba castellanii (strain ATCC 30010 / Neff)</name>
    <dbReference type="NCBI Taxonomy" id="1257118"/>
    <lineage>
        <taxon>Eukaryota</taxon>
        <taxon>Amoebozoa</taxon>
        <taxon>Discosea</taxon>
        <taxon>Longamoebia</taxon>
        <taxon>Centramoebida</taxon>
        <taxon>Acanthamoebidae</taxon>
        <taxon>Acanthamoeba</taxon>
    </lineage>
</organism>
<dbReference type="InterPro" id="IPR036063">
    <property type="entry name" value="Smr_dom_sf"/>
</dbReference>
<gene>
    <name evidence="4" type="ORF">ACA1_246650</name>
</gene>
<name>L8GKD7_ACACF</name>
<feature type="domain" description="Protein kinase" evidence="2">
    <location>
        <begin position="1"/>
        <end position="272"/>
    </location>
</feature>
<evidence type="ECO:0000259" key="2">
    <source>
        <dbReference type="PROSITE" id="PS50011"/>
    </source>
</evidence>
<dbReference type="EMBL" id="KB008093">
    <property type="protein sequence ID" value="ELR13492.1"/>
    <property type="molecule type" value="Genomic_DNA"/>
</dbReference>
<dbReference type="VEuPathDB" id="AmoebaDB:ACA1_246650"/>
<feature type="region of interest" description="Disordered" evidence="1">
    <location>
        <begin position="1"/>
        <end position="33"/>
    </location>
</feature>
<dbReference type="PROSITE" id="PS50828">
    <property type="entry name" value="SMR"/>
    <property type="match status" value="1"/>
</dbReference>
<dbReference type="Pfam" id="PF00069">
    <property type="entry name" value="Pkinase"/>
    <property type="match status" value="1"/>
</dbReference>
<dbReference type="InterPro" id="IPR002625">
    <property type="entry name" value="Smr_dom"/>
</dbReference>
<proteinExistence type="predicted"/>
<dbReference type="SUPFAM" id="SSF160443">
    <property type="entry name" value="SMR domain-like"/>
    <property type="match status" value="1"/>
</dbReference>
<accession>L8GKD7</accession>
<dbReference type="InterPro" id="IPR053020">
    <property type="entry name" value="Smr_domain_protein"/>
</dbReference>
<feature type="non-terminal residue" evidence="4">
    <location>
        <position position="312"/>
    </location>
</feature>
<dbReference type="SMART" id="SM00220">
    <property type="entry name" value="S_TKc"/>
    <property type="match status" value="1"/>
</dbReference>
<dbReference type="Pfam" id="PF08590">
    <property type="entry name" value="DUF1771"/>
    <property type="match status" value="1"/>
</dbReference>
<evidence type="ECO:0000256" key="1">
    <source>
        <dbReference type="SAM" id="MobiDB-lite"/>
    </source>
</evidence>
<evidence type="ECO:0000259" key="3">
    <source>
        <dbReference type="PROSITE" id="PS50828"/>
    </source>
</evidence>
<dbReference type="Proteomes" id="UP000011083">
    <property type="component" value="Unassembled WGS sequence"/>
</dbReference>
<keyword evidence="5" id="KW-1185">Reference proteome</keyword>
<dbReference type="InterPro" id="IPR011009">
    <property type="entry name" value="Kinase-like_dom_sf"/>
</dbReference>
<dbReference type="GeneID" id="14913822"/>
<dbReference type="PANTHER" id="PTHR47417">
    <property type="entry name" value="SMR DOMAIN-CONTAINING PROTEIN YPL199C"/>
    <property type="match status" value="1"/>
</dbReference>
<dbReference type="RefSeq" id="XP_004335505.1">
    <property type="nucleotide sequence ID" value="XM_004335457.1"/>
</dbReference>
<dbReference type="AlphaFoldDB" id="L8GKD7"/>
<dbReference type="PROSITE" id="PS50011">
    <property type="entry name" value="PROTEIN_KINASE_DOM"/>
    <property type="match status" value="1"/>
</dbReference>